<sequence length="143" mass="16123">MTTALPPFFTALAKKQGFFGSATNLVLAALPKWINENGSAANEWLGVPREDRQETAATIGGENHDAADAGASRWRTSRPDARRPCLWQGILAHRTLFDAVLCGRLSRPRQCRLRQAADVERTRPLGSRLRHRRRHFLHRLFSV</sequence>
<evidence type="ECO:0000313" key="2">
    <source>
        <dbReference type="Proteomes" id="UP000238523"/>
    </source>
</evidence>
<keyword evidence="1" id="KW-0614">Plasmid</keyword>
<organism evidence="1 2">
    <name type="scientific">Rhizobium leguminosarum</name>
    <dbReference type="NCBI Taxonomy" id="384"/>
    <lineage>
        <taxon>Bacteria</taxon>
        <taxon>Pseudomonadati</taxon>
        <taxon>Pseudomonadota</taxon>
        <taxon>Alphaproteobacteria</taxon>
        <taxon>Hyphomicrobiales</taxon>
        <taxon>Rhizobiaceae</taxon>
        <taxon>Rhizobium/Agrobacterium group</taxon>
        <taxon>Rhizobium</taxon>
    </lineage>
</organism>
<gene>
    <name evidence="1" type="ORF">CUJ84_pRLN1000879</name>
</gene>
<dbReference type="AlphaFoldDB" id="A0A2K9ZDL8"/>
<dbReference type="Proteomes" id="UP000238523">
    <property type="component" value="Plasmid pRLN1"/>
</dbReference>
<protein>
    <submittedName>
        <fullName evidence="1">Uncharacterized protein</fullName>
    </submittedName>
</protein>
<geneLocation type="plasmid" evidence="2">
    <name>prln1</name>
</geneLocation>
<evidence type="ECO:0000313" key="1">
    <source>
        <dbReference type="EMBL" id="AUW46334.1"/>
    </source>
</evidence>
<proteinExistence type="predicted"/>
<name>A0A2K9ZDL8_RHILE</name>
<dbReference type="EMBL" id="CP025013">
    <property type="protein sequence ID" value="AUW46334.1"/>
    <property type="molecule type" value="Genomic_DNA"/>
</dbReference>
<reference evidence="1 2" key="1">
    <citation type="submission" date="2017-11" db="EMBL/GenBank/DDBJ databases">
        <title>Complete genome of Rhizobium leguminosarum Norway, an ineffective micro-symbiont.</title>
        <authorList>
            <person name="Hoffrichter A."/>
            <person name="Liang J."/>
            <person name="Brachmann A."/>
            <person name="Marin M."/>
        </authorList>
    </citation>
    <scope>NUCLEOTIDE SEQUENCE [LARGE SCALE GENOMIC DNA]</scope>
    <source>
        <strain evidence="1 2">Norway</strain>
        <plasmid evidence="2">Plasmid prln1</plasmid>
    </source>
</reference>
<accession>A0A2K9ZDL8</accession>